<dbReference type="EMBL" id="NAAD01000034">
    <property type="protein sequence ID" value="ORJ53724.1"/>
    <property type="molecule type" value="Genomic_DNA"/>
</dbReference>
<reference evidence="2 3" key="1">
    <citation type="submission" date="2017-03" db="EMBL/GenBank/DDBJ databases">
        <title>Genome sequence of Geothermobacter sp. EPR-M, Deep-Sea Iron Reducer.</title>
        <authorList>
            <person name="Tully B."/>
            <person name="Savalia P."/>
            <person name="Abuyen K."/>
            <person name="Baughan C."/>
            <person name="Romero E."/>
            <person name="Ronkowski C."/>
            <person name="Torres B."/>
            <person name="Tremblay J."/>
            <person name="Trujillo A."/>
            <person name="Tyler M."/>
            <person name="Perez-Rodriguez I."/>
            <person name="Amend J."/>
        </authorList>
    </citation>
    <scope>NUCLEOTIDE SEQUENCE [LARGE SCALE GENOMIC DNA]</scope>
    <source>
        <strain evidence="2 3">EPR-M</strain>
    </source>
</reference>
<evidence type="ECO:0000313" key="3">
    <source>
        <dbReference type="Proteomes" id="UP000193136"/>
    </source>
</evidence>
<feature type="region of interest" description="Disordered" evidence="1">
    <location>
        <begin position="51"/>
        <end position="71"/>
    </location>
</feature>
<evidence type="ECO:0000313" key="2">
    <source>
        <dbReference type="EMBL" id="ORJ53724.1"/>
    </source>
</evidence>
<organism evidence="2 3">
    <name type="scientific">Geothermobacter hydrogeniphilus</name>
    <dbReference type="NCBI Taxonomy" id="1969733"/>
    <lineage>
        <taxon>Bacteria</taxon>
        <taxon>Pseudomonadati</taxon>
        <taxon>Thermodesulfobacteriota</taxon>
        <taxon>Desulfuromonadia</taxon>
        <taxon>Desulfuromonadales</taxon>
        <taxon>Geothermobacteraceae</taxon>
        <taxon>Geothermobacter</taxon>
    </lineage>
</organism>
<sequence>MNWLQIRAFGPYPSSIFPHSHCYEAAIEPKPVPKRSNFRFSLYSLTASWQPVRVSPPRPGSRADRESPRQE</sequence>
<dbReference type="AlphaFoldDB" id="A0A1X0XLD4"/>
<name>A0A1X0XLD4_9BACT</name>
<comment type="caution">
    <text evidence="2">The sequence shown here is derived from an EMBL/GenBank/DDBJ whole genome shotgun (WGS) entry which is preliminary data.</text>
</comment>
<gene>
    <name evidence="2" type="ORF">B5V00_16120</name>
</gene>
<keyword evidence="3" id="KW-1185">Reference proteome</keyword>
<proteinExistence type="predicted"/>
<dbReference type="Proteomes" id="UP000193136">
    <property type="component" value="Unassembled WGS sequence"/>
</dbReference>
<evidence type="ECO:0000256" key="1">
    <source>
        <dbReference type="SAM" id="MobiDB-lite"/>
    </source>
</evidence>
<accession>A0A1X0XLD4</accession>
<protein>
    <submittedName>
        <fullName evidence="2">Uncharacterized protein</fullName>
    </submittedName>
</protein>
<feature type="compositionally biased region" description="Basic and acidic residues" evidence="1">
    <location>
        <begin position="61"/>
        <end position="71"/>
    </location>
</feature>